<dbReference type="SUPFAM" id="SSF53850">
    <property type="entry name" value="Periplasmic binding protein-like II"/>
    <property type="match status" value="1"/>
</dbReference>
<gene>
    <name evidence="2" type="ORF">HLA99_13890</name>
</gene>
<organism evidence="2 3">
    <name type="scientific">Microbacterium ulmi</name>
    <dbReference type="NCBI Taxonomy" id="179095"/>
    <lineage>
        <taxon>Bacteria</taxon>
        <taxon>Bacillati</taxon>
        <taxon>Actinomycetota</taxon>
        <taxon>Actinomycetes</taxon>
        <taxon>Micrococcales</taxon>
        <taxon>Microbacteriaceae</taxon>
        <taxon>Microbacterium</taxon>
    </lineage>
</organism>
<keyword evidence="3" id="KW-1185">Reference proteome</keyword>
<protein>
    <submittedName>
        <fullName evidence="2">Extracellular solute-binding protein</fullName>
    </submittedName>
</protein>
<dbReference type="Gene3D" id="3.40.190.10">
    <property type="entry name" value="Periplasmic binding protein-like II"/>
    <property type="match status" value="2"/>
</dbReference>
<dbReference type="InterPro" id="IPR006311">
    <property type="entry name" value="TAT_signal"/>
</dbReference>
<keyword evidence="1" id="KW-0732">Signal</keyword>
<reference evidence="2 3" key="1">
    <citation type="submission" date="2020-05" db="EMBL/GenBank/DDBJ databases">
        <title>MicrobeNet Type strains.</title>
        <authorList>
            <person name="Nicholson A.C."/>
        </authorList>
    </citation>
    <scope>NUCLEOTIDE SEQUENCE [LARGE SCALE GENOMIC DNA]</scope>
    <source>
        <strain evidence="2 3">JCM 14282</strain>
    </source>
</reference>
<proteinExistence type="predicted"/>
<sequence>MTQQIDRRLFLKASGATVLGASLFALAACAPGGSAAAPTTGPRRVRAAWWGGDVRHAKFNGIYDLYQKGHDDVTIEREFADWAAYWERLPTQFAGGNAPDIFHVTERQIADYASRGQVADLEALASSGALDLSKFSQASLDAGRYKDQLIMLLVGATIPATMFNQTVFDQVGVDTPANDWTWDEFVSASEKFKAAGLVGSTYQAIASPVFDTFLAQNGKSLFAPDASPELNFDAKDAEEWFQLWKDLQDAGLCQSAESASEEQGAPFEDTIFAKGQAAIHVQNSNQLVTFQSAIGDQYTLGLSAFPQIGKKPASLVIGSYVCVNEKSSQKEESARIIDFFVNDPEANKIFGLELGTPGNSNWVDAVSSEVTGADKLVLDFAGAVENQSVFAAIRPTGASRAETLMVELGLAVAFGQQSPKDAGTRLVDELSSVIS</sequence>
<dbReference type="PROSITE" id="PS51257">
    <property type="entry name" value="PROKAR_LIPOPROTEIN"/>
    <property type="match status" value="1"/>
</dbReference>
<dbReference type="PANTHER" id="PTHR43649:SF12">
    <property type="entry name" value="DIACETYLCHITOBIOSE BINDING PROTEIN DASA"/>
    <property type="match status" value="1"/>
</dbReference>
<dbReference type="InterPro" id="IPR006059">
    <property type="entry name" value="SBP"/>
</dbReference>
<evidence type="ECO:0000256" key="1">
    <source>
        <dbReference type="SAM" id="SignalP"/>
    </source>
</evidence>
<dbReference type="Pfam" id="PF13416">
    <property type="entry name" value="SBP_bac_8"/>
    <property type="match status" value="1"/>
</dbReference>
<feature type="signal peptide" evidence="1">
    <location>
        <begin position="1"/>
        <end position="27"/>
    </location>
</feature>
<comment type="caution">
    <text evidence="2">The sequence shown here is derived from an EMBL/GenBank/DDBJ whole genome shotgun (WGS) entry which is preliminary data.</text>
</comment>
<dbReference type="RefSeq" id="WP_167036399.1">
    <property type="nucleotide sequence ID" value="NZ_BAAANA010000001.1"/>
</dbReference>
<dbReference type="Proteomes" id="UP000543598">
    <property type="component" value="Unassembled WGS sequence"/>
</dbReference>
<evidence type="ECO:0000313" key="2">
    <source>
        <dbReference type="EMBL" id="NNH04938.1"/>
    </source>
</evidence>
<dbReference type="AlphaFoldDB" id="A0A7Y2M4G0"/>
<evidence type="ECO:0000313" key="3">
    <source>
        <dbReference type="Proteomes" id="UP000543598"/>
    </source>
</evidence>
<dbReference type="PANTHER" id="PTHR43649">
    <property type="entry name" value="ARABINOSE-BINDING PROTEIN-RELATED"/>
    <property type="match status" value="1"/>
</dbReference>
<dbReference type="EMBL" id="JABEMB010000027">
    <property type="protein sequence ID" value="NNH04938.1"/>
    <property type="molecule type" value="Genomic_DNA"/>
</dbReference>
<dbReference type="InterPro" id="IPR050490">
    <property type="entry name" value="Bact_solute-bd_prot1"/>
</dbReference>
<accession>A0A7Y2M4G0</accession>
<feature type="chain" id="PRO_5038602674" evidence="1">
    <location>
        <begin position="28"/>
        <end position="435"/>
    </location>
</feature>
<name>A0A7Y2M4G0_9MICO</name>
<dbReference type="PROSITE" id="PS51318">
    <property type="entry name" value="TAT"/>
    <property type="match status" value="1"/>
</dbReference>